<accession>A0ABV5WD98</accession>
<evidence type="ECO:0000256" key="3">
    <source>
        <dbReference type="PROSITE-ProRule" id="PRU00339"/>
    </source>
</evidence>
<organism evidence="4 5">
    <name type="scientific">Ectobacillus funiculus</name>
    <dbReference type="NCBI Taxonomy" id="137993"/>
    <lineage>
        <taxon>Bacteria</taxon>
        <taxon>Bacillati</taxon>
        <taxon>Bacillota</taxon>
        <taxon>Bacilli</taxon>
        <taxon>Bacillales</taxon>
        <taxon>Bacillaceae</taxon>
        <taxon>Ectobacillus</taxon>
    </lineage>
</organism>
<comment type="caution">
    <text evidence="4">The sequence shown here is derived from an EMBL/GenBank/DDBJ whole genome shotgun (WGS) entry which is preliminary data.</text>
</comment>
<dbReference type="PROSITE" id="PS50005">
    <property type="entry name" value="TPR"/>
    <property type="match status" value="2"/>
</dbReference>
<sequence>MGKNERVREVKGQVVTFHQSAEFFYERGMKAYRRNNLQEAVKYLKRAVDVKKEPFMLCQLAITLSEVGEYHESNQIFSAVLRADSTVKECHYFMANNYAYLGLFQQAKKYAQRYLETAEEEEFVEEALDLLDLIAEEEGGAEFEDEDELILMQEEANGYIRNGRLEEAIAVLQDIIAGYPEFWAAYNNLAIVRFQLGDVEGALQICEEVLEKNPGNLHALCNNVIFFYAIGRQKQVEELAKGLERVYPILTEHRFKLGTTFATIGHFELAYKWLKLLRRRGYEGDVSYYYWLAYSAYMVGDEQMAEKVWKQVIDLYPEREGKEPWRAADFTEDGPHQQALLMQLKYSFEEEETMQGKMLALYLMNELQTEEKADVFLRIAQLSSEFGILSRWARYFFLKTVGQTVDRDLEMFEQCAQVANVLYSYTRKDDELIEECLQFWFYTFLHLYEKSTRLSNASAWSAAVEYLVRSDLKKNMTQAEIGNIYNVSVSTVRKYVQTLKQVFRETNQ</sequence>
<dbReference type="Pfam" id="PF13174">
    <property type="entry name" value="TPR_6"/>
    <property type="match status" value="1"/>
</dbReference>
<evidence type="ECO:0000256" key="2">
    <source>
        <dbReference type="ARBA" id="ARBA00022803"/>
    </source>
</evidence>
<evidence type="ECO:0000256" key="1">
    <source>
        <dbReference type="ARBA" id="ARBA00022737"/>
    </source>
</evidence>
<proteinExistence type="predicted"/>
<dbReference type="PANTHER" id="PTHR44858:SF1">
    <property type="entry name" value="UDP-N-ACETYLGLUCOSAMINE--PEPTIDE N-ACETYLGLUCOSAMINYLTRANSFERASE SPINDLY-RELATED"/>
    <property type="match status" value="1"/>
</dbReference>
<feature type="repeat" description="TPR" evidence="3">
    <location>
        <begin position="21"/>
        <end position="54"/>
    </location>
</feature>
<dbReference type="Proteomes" id="UP001589609">
    <property type="component" value="Unassembled WGS sequence"/>
</dbReference>
<dbReference type="InterPro" id="IPR050498">
    <property type="entry name" value="Ycf3"/>
</dbReference>
<dbReference type="InterPro" id="IPR019734">
    <property type="entry name" value="TPR_rpt"/>
</dbReference>
<gene>
    <name evidence="4" type="ORF">ACFFMS_08595</name>
</gene>
<evidence type="ECO:0000313" key="5">
    <source>
        <dbReference type="Proteomes" id="UP001589609"/>
    </source>
</evidence>
<dbReference type="RefSeq" id="WP_379948870.1">
    <property type="nucleotide sequence ID" value="NZ_JBHMAF010000034.1"/>
</dbReference>
<name>A0ABV5WD98_9BACI</name>
<reference evidence="4 5" key="1">
    <citation type="submission" date="2024-09" db="EMBL/GenBank/DDBJ databases">
        <authorList>
            <person name="Sun Q."/>
            <person name="Mori K."/>
        </authorList>
    </citation>
    <scope>NUCLEOTIDE SEQUENCE [LARGE SCALE GENOMIC DNA]</scope>
    <source>
        <strain evidence="4 5">JCM 11201</strain>
    </source>
</reference>
<keyword evidence="2 3" id="KW-0802">TPR repeat</keyword>
<dbReference type="Pfam" id="PF13432">
    <property type="entry name" value="TPR_16"/>
    <property type="match status" value="1"/>
</dbReference>
<dbReference type="InterPro" id="IPR011990">
    <property type="entry name" value="TPR-like_helical_dom_sf"/>
</dbReference>
<feature type="repeat" description="TPR" evidence="3">
    <location>
        <begin position="183"/>
        <end position="216"/>
    </location>
</feature>
<dbReference type="EMBL" id="JBHMAF010000034">
    <property type="protein sequence ID" value="MFB9758577.1"/>
    <property type="molecule type" value="Genomic_DNA"/>
</dbReference>
<dbReference type="SMART" id="SM00028">
    <property type="entry name" value="TPR"/>
    <property type="match status" value="4"/>
</dbReference>
<dbReference type="SUPFAM" id="SSF48452">
    <property type="entry name" value="TPR-like"/>
    <property type="match status" value="2"/>
</dbReference>
<protein>
    <submittedName>
        <fullName evidence="4">Tetratricopeptide repeat protein</fullName>
    </submittedName>
</protein>
<dbReference type="PANTHER" id="PTHR44858">
    <property type="entry name" value="TETRATRICOPEPTIDE REPEAT PROTEIN 6"/>
    <property type="match status" value="1"/>
</dbReference>
<evidence type="ECO:0000313" key="4">
    <source>
        <dbReference type="EMBL" id="MFB9758577.1"/>
    </source>
</evidence>
<dbReference type="Gene3D" id="1.25.40.10">
    <property type="entry name" value="Tetratricopeptide repeat domain"/>
    <property type="match status" value="2"/>
</dbReference>
<keyword evidence="1" id="KW-0677">Repeat</keyword>
<keyword evidence="5" id="KW-1185">Reference proteome</keyword>